<keyword evidence="3" id="KW-1185">Reference proteome</keyword>
<evidence type="ECO:0000313" key="2">
    <source>
        <dbReference type="EMBL" id="QQV92001.1"/>
    </source>
</evidence>
<accession>A0A7U0GB94</accession>
<organism evidence="2 3">
    <name type="scientific">Klebsiella phage vB_KpM_FBKp24</name>
    <dbReference type="NCBI Taxonomy" id="2801834"/>
    <lineage>
        <taxon>Viruses</taxon>
        <taxon>Duplodnaviria</taxon>
        <taxon>Heunggongvirae</taxon>
        <taxon>Uroviricota</taxon>
        <taxon>Caudoviricetes</taxon>
        <taxon>Chimalliviridae</taxon>
        <taxon>Maaswegvirus</taxon>
        <taxon>Maaswegvirus Kp24</taxon>
    </lineage>
</organism>
<dbReference type="EMBL" id="MW394391">
    <property type="protein sequence ID" value="QQV92001.1"/>
    <property type="molecule type" value="Genomic_DNA"/>
</dbReference>
<proteinExistence type="predicted"/>
<protein>
    <submittedName>
        <fullName evidence="2">Uncharacterized protein</fullName>
    </submittedName>
</protein>
<dbReference type="InterPro" id="IPR024413">
    <property type="entry name" value="Phage_phiKZ_Orf92_int-head"/>
</dbReference>
<evidence type="ECO:0000313" key="3">
    <source>
        <dbReference type="Proteomes" id="UP000596381"/>
    </source>
</evidence>
<feature type="compositionally biased region" description="Acidic residues" evidence="1">
    <location>
        <begin position="158"/>
        <end position="182"/>
    </location>
</feature>
<feature type="region of interest" description="Disordered" evidence="1">
    <location>
        <begin position="85"/>
        <end position="109"/>
    </location>
</feature>
<feature type="compositionally biased region" description="Acidic residues" evidence="1">
    <location>
        <begin position="196"/>
        <end position="221"/>
    </location>
</feature>
<sequence>MKLSYTQRVLGRQNRPALESENTEEVVDQSVIDAQPTEEVPVVEDDLTVVEEGTTDPEETPAEELPVDAGEVAADVVPVEETVVEETPADEVPVDGIEPVEPPQIVPVTDSGEATVDQVEAIAEGNPVEAAEVVAEVDNAEGADTTPEEVIAEAEEIEAVAPSEDDVTPEATEEITETEEAPVEVSDITPEGTEPTNDETISDVDEVVAENLGEETPETDPVDPAVENCACESAGTNPPNEGGTGQGEQHLPSEQVEVDSGKGEEVKPEQTKPVADEAGNSDIEVSQEKPAAEGKGEAELPSESEVVDEGTGSNQNTGEVVSTENAEVVEEQVVDAPSEVTPEEAAAVVTGAEPGEGEVAADAAVEPVVESLPEEAAVDVVPEVTEDLSVAAPEETAGEAPTEGVVEAVADAPVDLSPETDDGDVVADDLIIEDFQAGTEDEESILNEALDTYPQVAEVLQNSLDNGGVSVEAMQILNIFTKRDGNPLNSDVALESYNFTARTQTRLAIESIGEDIKSWMAKFVELFKRAAANFKETMRKRFDQVGILERRAEALVNVDAGKPATGEVNGEYLGALTSGGKVDGSFVQNFKLFGRDVESLLGAGSNVIDAAETVHKVVRADVLDALMKGETPEDAFGKVENVFRESYGKALVRSSFKAGDGMEYTKDLLGDFRVSVLITDTSGAFPEVSMSTQKKDSEVKSAPCLSGAGIIEVGKTAAETLSAIRQSKGVEEAERFSTELIGDLERLSKLAENSGDRATYAKAELGKVRRYFSTTASFLNQFNAGLNGIALRTISGAIQYAEASAKAA</sequence>
<feature type="compositionally biased region" description="Basic and acidic residues" evidence="1">
    <location>
        <begin position="286"/>
        <end position="298"/>
    </location>
</feature>
<dbReference type="Proteomes" id="UP000596381">
    <property type="component" value="Segment"/>
</dbReference>
<feature type="compositionally biased region" description="Basic and acidic residues" evidence="1">
    <location>
        <begin position="259"/>
        <end position="270"/>
    </location>
</feature>
<gene>
    <name evidence="2" type="ORF">vBKpMFBKp24_015</name>
</gene>
<name>A0A7U0GB94_9CAUD</name>
<feature type="region of interest" description="Disordered" evidence="1">
    <location>
        <begin position="1"/>
        <end position="27"/>
    </location>
</feature>
<evidence type="ECO:0000256" key="1">
    <source>
        <dbReference type="SAM" id="MobiDB-lite"/>
    </source>
</evidence>
<dbReference type="Pfam" id="PF12699">
    <property type="entry name" value="phiKZ_IP"/>
    <property type="match status" value="1"/>
</dbReference>
<feature type="region of interest" description="Disordered" evidence="1">
    <location>
        <begin position="158"/>
        <end position="325"/>
    </location>
</feature>
<reference evidence="2 3" key="1">
    <citation type="submission" date="2020-12" db="EMBL/GenBank/DDBJ databases">
        <title>Genomic characterization of four novel bacteriophages infecting Klebsiella pneumoniae.</title>
        <authorList>
            <person name="Estrada Bonilla B."/>
            <person name="Costa A.R."/>
            <person name="van Rossum T."/>
            <person name="Hagedoorn S."/>
            <person name="Wallinga H."/>
            <person name="Xiao M."/>
            <person name="Song W."/>
            <person name="Haas P.-J."/>
            <person name="Nobrega F.L."/>
            <person name="Brouns S.J.J."/>
        </authorList>
    </citation>
    <scope>NUCLEOTIDE SEQUENCE [LARGE SCALE GENOMIC DNA]</scope>
</reference>
<feature type="compositionally biased region" description="Polar residues" evidence="1">
    <location>
        <begin position="311"/>
        <end position="325"/>
    </location>
</feature>